<evidence type="ECO:0008006" key="3">
    <source>
        <dbReference type="Google" id="ProtNLM"/>
    </source>
</evidence>
<gene>
    <name evidence="1" type="ORF">FEM48_Zijuj10G0148100</name>
</gene>
<sequence length="149" mass="16651">MALNSPYNKPSTKQPPEGQWTTGLYDCFLDSSTCLLCFCPCVMVGRIAEIVDKGTTSCTRAGLIYYAMGCCGWIFAGQYRAKLRQLFSLPEEPCSDLLVHACCCMCSICQEYRELKNRGIDPSIGWQGNVEKWKQEGIKPPIAEQGMTR</sequence>
<evidence type="ECO:0000313" key="2">
    <source>
        <dbReference type="Proteomes" id="UP000813462"/>
    </source>
</evidence>
<reference evidence="1" key="1">
    <citation type="journal article" date="2021" name="Front. Plant Sci.">
        <title>Chromosome-Scale Genome Assembly for Chinese Sour Jujube and Insights Into Its Genome Evolution and Domestication Signature.</title>
        <authorList>
            <person name="Shen L.-Y."/>
            <person name="Luo H."/>
            <person name="Wang X.-L."/>
            <person name="Wang X.-M."/>
            <person name="Qiu X.-J."/>
            <person name="Liu H."/>
            <person name="Zhou S.-S."/>
            <person name="Jia K.-H."/>
            <person name="Nie S."/>
            <person name="Bao Y.-T."/>
            <person name="Zhang R.-G."/>
            <person name="Yun Q.-Z."/>
            <person name="Chai Y.-H."/>
            <person name="Lu J.-Y."/>
            <person name="Li Y."/>
            <person name="Zhao S.-W."/>
            <person name="Mao J.-F."/>
            <person name="Jia S.-G."/>
            <person name="Mao Y.-M."/>
        </authorList>
    </citation>
    <scope>NUCLEOTIDE SEQUENCE</scope>
    <source>
        <strain evidence="1">AT0</strain>
        <tissue evidence="1">Leaf</tissue>
    </source>
</reference>
<dbReference type="InterPro" id="IPR006461">
    <property type="entry name" value="PLAC_motif_containing"/>
</dbReference>
<dbReference type="OrthoDB" id="1045822at2759"/>
<accession>A0A978UP09</accession>
<dbReference type="AlphaFoldDB" id="A0A978UP09"/>
<dbReference type="EMBL" id="JAEACU010000010">
    <property type="protein sequence ID" value="KAH7516561.1"/>
    <property type="molecule type" value="Genomic_DNA"/>
</dbReference>
<dbReference type="PANTHER" id="PTHR15907">
    <property type="entry name" value="DUF614 FAMILY PROTEIN-RELATED"/>
    <property type="match status" value="1"/>
</dbReference>
<evidence type="ECO:0000313" key="1">
    <source>
        <dbReference type="EMBL" id="KAH7516561.1"/>
    </source>
</evidence>
<comment type="caution">
    <text evidence="1">The sequence shown here is derived from an EMBL/GenBank/DDBJ whole genome shotgun (WGS) entry which is preliminary data.</text>
</comment>
<organism evidence="1 2">
    <name type="scientific">Ziziphus jujuba var. spinosa</name>
    <dbReference type="NCBI Taxonomy" id="714518"/>
    <lineage>
        <taxon>Eukaryota</taxon>
        <taxon>Viridiplantae</taxon>
        <taxon>Streptophyta</taxon>
        <taxon>Embryophyta</taxon>
        <taxon>Tracheophyta</taxon>
        <taxon>Spermatophyta</taxon>
        <taxon>Magnoliopsida</taxon>
        <taxon>eudicotyledons</taxon>
        <taxon>Gunneridae</taxon>
        <taxon>Pentapetalae</taxon>
        <taxon>rosids</taxon>
        <taxon>fabids</taxon>
        <taxon>Rosales</taxon>
        <taxon>Rhamnaceae</taxon>
        <taxon>Paliureae</taxon>
        <taxon>Ziziphus</taxon>
    </lineage>
</organism>
<proteinExistence type="predicted"/>
<protein>
    <recommendedName>
        <fullName evidence="3">Protein PLANT CADMIUM RESISTANCE 9-like</fullName>
    </recommendedName>
</protein>
<dbReference type="NCBIfam" id="TIGR01571">
    <property type="entry name" value="A_thal_Cys_rich"/>
    <property type="match status" value="1"/>
</dbReference>
<dbReference type="Pfam" id="PF04749">
    <property type="entry name" value="PLAC8"/>
    <property type="match status" value="1"/>
</dbReference>
<dbReference type="Proteomes" id="UP000813462">
    <property type="component" value="Unassembled WGS sequence"/>
</dbReference>
<name>A0A978UP09_ZIZJJ</name>